<keyword evidence="4" id="KW-1185">Reference proteome</keyword>
<evidence type="ECO:0000313" key="3">
    <source>
        <dbReference type="EMBL" id="TFZ08224.1"/>
    </source>
</evidence>
<dbReference type="OrthoDB" id="8563966at2"/>
<evidence type="ECO:0000313" key="4">
    <source>
        <dbReference type="Proteomes" id="UP000297839"/>
    </source>
</evidence>
<gene>
    <name evidence="3" type="ORF">EZ216_03420</name>
</gene>
<dbReference type="EMBL" id="SMLK01000001">
    <property type="protein sequence ID" value="TFZ08224.1"/>
    <property type="molecule type" value="Genomic_DNA"/>
</dbReference>
<accession>A0A4Z0CB30</accession>
<keyword evidence="2" id="KW-1133">Transmembrane helix</keyword>
<feature type="transmembrane region" description="Helical" evidence="2">
    <location>
        <begin position="43"/>
        <end position="65"/>
    </location>
</feature>
<sequence length="190" mass="21424">MRARMLILVLAILVVAGFAAQNWGEINHTSLLNFGVVQAEAPLGLILLTLLGLTLLVFLATAATMRTQSLVESRHHARALNAQRDLAEKAEASRFTDLRGLLDGHLREMRQRESIGHTEMERTMAQHQRELRNQLEQMYHLLTSRISEMERRLDGRGPVAAVEREPMATRIEPSTVDSRPVHVPPGRERV</sequence>
<reference evidence="3 4" key="1">
    <citation type="submission" date="2019-03" db="EMBL/GenBank/DDBJ databases">
        <title>Ramlibacter sp. 18x22-1, whole genome shotgun sequence.</title>
        <authorList>
            <person name="Zhang X."/>
            <person name="Feng G."/>
            <person name="Zhu H."/>
        </authorList>
    </citation>
    <scope>NUCLEOTIDE SEQUENCE [LARGE SCALE GENOMIC DNA]</scope>
    <source>
        <strain evidence="3 4">18x22-1</strain>
    </source>
</reference>
<keyword evidence="2" id="KW-0812">Transmembrane</keyword>
<keyword evidence="1" id="KW-0175">Coiled coil</keyword>
<evidence type="ECO:0000256" key="2">
    <source>
        <dbReference type="SAM" id="Phobius"/>
    </source>
</evidence>
<proteinExistence type="predicted"/>
<name>A0A4Z0CB30_9BURK</name>
<dbReference type="RefSeq" id="WP_135248161.1">
    <property type="nucleotide sequence ID" value="NZ_SMLK01000001.1"/>
</dbReference>
<comment type="caution">
    <text evidence="3">The sequence shown here is derived from an EMBL/GenBank/DDBJ whole genome shotgun (WGS) entry which is preliminary data.</text>
</comment>
<dbReference type="Proteomes" id="UP000297839">
    <property type="component" value="Unassembled WGS sequence"/>
</dbReference>
<keyword evidence="2" id="KW-0472">Membrane</keyword>
<protein>
    <recommendedName>
        <fullName evidence="5">LapA family protein</fullName>
    </recommendedName>
</protein>
<organism evidence="3 4">
    <name type="scientific">Ramlibacter humi</name>
    <dbReference type="NCBI Taxonomy" id="2530451"/>
    <lineage>
        <taxon>Bacteria</taxon>
        <taxon>Pseudomonadati</taxon>
        <taxon>Pseudomonadota</taxon>
        <taxon>Betaproteobacteria</taxon>
        <taxon>Burkholderiales</taxon>
        <taxon>Comamonadaceae</taxon>
        <taxon>Ramlibacter</taxon>
    </lineage>
</organism>
<feature type="coiled-coil region" evidence="1">
    <location>
        <begin position="117"/>
        <end position="152"/>
    </location>
</feature>
<evidence type="ECO:0000256" key="1">
    <source>
        <dbReference type="SAM" id="Coils"/>
    </source>
</evidence>
<evidence type="ECO:0008006" key="5">
    <source>
        <dbReference type="Google" id="ProtNLM"/>
    </source>
</evidence>
<dbReference type="AlphaFoldDB" id="A0A4Z0CB30"/>